<feature type="domain" description="SAC" evidence="4">
    <location>
        <begin position="1"/>
        <end position="112"/>
    </location>
</feature>
<keyword evidence="2" id="KW-0378">Hydrolase</keyword>
<dbReference type="PROSITE" id="PS50275">
    <property type="entry name" value="SAC"/>
    <property type="match status" value="1"/>
</dbReference>
<dbReference type="STRING" id="2070753.A0A3A2Z741"/>
<dbReference type="GO" id="GO:0043813">
    <property type="term" value="F:phosphatidylinositol-3,5-bisphosphate 5-phosphatase activity"/>
    <property type="evidence" value="ECO:0007669"/>
    <property type="project" value="InterPro"/>
</dbReference>
<dbReference type="GO" id="GO:0046856">
    <property type="term" value="P:phosphatidylinositol dephosphorylation"/>
    <property type="evidence" value="ECO:0007669"/>
    <property type="project" value="InterPro"/>
</dbReference>
<accession>A0A3A2Z741</accession>
<dbReference type="Proteomes" id="UP000266188">
    <property type="component" value="Unassembled WGS sequence"/>
</dbReference>
<evidence type="ECO:0000256" key="1">
    <source>
        <dbReference type="ARBA" id="ARBA00004308"/>
    </source>
</evidence>
<protein>
    <submittedName>
        <fullName evidence="5">Polyphosphoinositide phosphatase</fullName>
    </submittedName>
</protein>
<dbReference type="InterPro" id="IPR002013">
    <property type="entry name" value="SAC_dom"/>
</dbReference>
<evidence type="ECO:0000256" key="3">
    <source>
        <dbReference type="ARBA" id="ARBA00023136"/>
    </source>
</evidence>
<proteinExistence type="predicted"/>
<dbReference type="GO" id="GO:0012505">
    <property type="term" value="C:endomembrane system"/>
    <property type="evidence" value="ECO:0007669"/>
    <property type="project" value="UniProtKB-SubCell"/>
</dbReference>
<keyword evidence="6" id="KW-1185">Reference proteome</keyword>
<evidence type="ECO:0000259" key="4">
    <source>
        <dbReference type="PROSITE" id="PS50275"/>
    </source>
</evidence>
<keyword evidence="3" id="KW-0472">Membrane</keyword>
<dbReference type="EMBL" id="MVGC01001570">
    <property type="protein sequence ID" value="RJE17127.1"/>
    <property type="molecule type" value="Genomic_DNA"/>
</dbReference>
<evidence type="ECO:0000313" key="5">
    <source>
        <dbReference type="EMBL" id="RJE17127.1"/>
    </source>
</evidence>
<organism evidence="5 6">
    <name type="scientific">Aspergillus sclerotialis</name>
    <dbReference type="NCBI Taxonomy" id="2070753"/>
    <lineage>
        <taxon>Eukaryota</taxon>
        <taxon>Fungi</taxon>
        <taxon>Dikarya</taxon>
        <taxon>Ascomycota</taxon>
        <taxon>Pezizomycotina</taxon>
        <taxon>Eurotiomycetes</taxon>
        <taxon>Eurotiomycetidae</taxon>
        <taxon>Eurotiales</taxon>
        <taxon>Aspergillaceae</taxon>
        <taxon>Aspergillus</taxon>
        <taxon>Aspergillus subgen. Polypaecilum</taxon>
    </lineage>
</organism>
<dbReference type="PANTHER" id="PTHR45738">
    <property type="entry name" value="POLYPHOSPHOINOSITIDE PHOSPHATASE"/>
    <property type="match status" value="1"/>
</dbReference>
<sequence>MSRASKSRDQDVMATLEEIGGEILPNTGFFSNGHDAPSGLRLQNGIARTNCIDCLDRTNAAQFVIGKRALGHQLHDLGIIDGTTVEYDTDAVNLFTNMWHDHGDTIAIQYGGSHLVNTMATYRKINQWTSHSRDMVESFKRYYNNSFLDAQRQEAYNL</sequence>
<reference evidence="6" key="1">
    <citation type="submission" date="2017-02" db="EMBL/GenBank/DDBJ databases">
        <authorList>
            <person name="Tafer H."/>
            <person name="Lopandic K."/>
        </authorList>
    </citation>
    <scope>NUCLEOTIDE SEQUENCE [LARGE SCALE GENOMIC DNA]</scope>
    <source>
        <strain evidence="6">CBS 366.77</strain>
    </source>
</reference>
<feature type="non-terminal residue" evidence="5">
    <location>
        <position position="158"/>
    </location>
</feature>
<dbReference type="OrthoDB" id="405996at2759"/>
<evidence type="ECO:0000256" key="2">
    <source>
        <dbReference type="ARBA" id="ARBA00022801"/>
    </source>
</evidence>
<comment type="subcellular location">
    <subcellularLocation>
        <location evidence="1">Endomembrane system</location>
    </subcellularLocation>
</comment>
<comment type="caution">
    <text evidence="5">The sequence shown here is derived from an EMBL/GenBank/DDBJ whole genome shotgun (WGS) entry which is preliminary data.</text>
</comment>
<dbReference type="InterPro" id="IPR043573">
    <property type="entry name" value="Fig4-like"/>
</dbReference>
<dbReference type="PANTHER" id="PTHR45738:SF5">
    <property type="entry name" value="POLYPHOSPHOINOSITIDE PHOSPHATASE"/>
    <property type="match status" value="1"/>
</dbReference>
<evidence type="ECO:0000313" key="6">
    <source>
        <dbReference type="Proteomes" id="UP000266188"/>
    </source>
</evidence>
<name>A0A3A2Z741_9EURO</name>
<gene>
    <name evidence="5" type="ORF">PHISCL_10536</name>
</gene>
<dbReference type="AlphaFoldDB" id="A0A3A2Z741"/>